<keyword evidence="2" id="KW-1185">Reference proteome</keyword>
<name>A0ABQ6GWS0_9GAMM</name>
<evidence type="ECO:0000313" key="2">
    <source>
        <dbReference type="Proteomes" id="UP001157186"/>
    </source>
</evidence>
<proteinExistence type="predicted"/>
<evidence type="ECO:0000313" key="1">
    <source>
        <dbReference type="EMBL" id="GLX80307.1"/>
    </source>
</evidence>
<sequence>MSELKFEALLNRIDMVFTQGYLFNGEINVDQLKQSYNRTINSVEKLTKRPNYLSQNQFSWESTLKSQQFFQTINTDCFTTALTNISKNGYSLLRTEDQYAAFGLIILQKNNCQEFMLITLTDHCYLDAQSANYLFKLIIQLYNAYLSNDSKQAKTVLNTAQLLTYPNAINFIQQVTNNQGINNHPDNVSEIQKYPMIHDPAPEINEEKLASYRAKTKLAKTVSYDVSNVISRIRANSELPLTKNSIISALLAKCFHKVHPDTANNNQEKVTFAIAVSLPTEQQRQLLSGNYMVSISVTANVITNTVSRLAELIQKRVQNVKQTQQDFSRFILREEFLSRLNTIEDPHAFYLTNWTAHEISLGKVTPQGCTFKQQSGLLTVNPSDEVVASYVNKQGIIICITPDDKVTLSITPSITEEKPLDAMLDVLPLVIEQAQ</sequence>
<dbReference type="Gene3D" id="3.30.559.10">
    <property type="entry name" value="Chloramphenicol acetyltransferase-like domain"/>
    <property type="match status" value="1"/>
</dbReference>
<dbReference type="RefSeq" id="WP_284246287.1">
    <property type="nucleotide sequence ID" value="NZ_BSST01000001.1"/>
</dbReference>
<gene>
    <name evidence="1" type="ORF">tinsulaeT_36470</name>
</gene>
<comment type="caution">
    <text evidence="1">The sequence shown here is derived from an EMBL/GenBank/DDBJ whole genome shotgun (WGS) entry which is preliminary data.</text>
</comment>
<reference evidence="1 2" key="1">
    <citation type="submission" date="2023-03" db="EMBL/GenBank/DDBJ databases">
        <title>Draft genome sequence of Thalassotalea insulae KCTC 62186T.</title>
        <authorList>
            <person name="Sawabe T."/>
        </authorList>
    </citation>
    <scope>NUCLEOTIDE SEQUENCE [LARGE SCALE GENOMIC DNA]</scope>
    <source>
        <strain evidence="1 2">KCTC 62186</strain>
    </source>
</reference>
<dbReference type="Proteomes" id="UP001157186">
    <property type="component" value="Unassembled WGS sequence"/>
</dbReference>
<dbReference type="EMBL" id="BSST01000001">
    <property type="protein sequence ID" value="GLX80307.1"/>
    <property type="molecule type" value="Genomic_DNA"/>
</dbReference>
<evidence type="ECO:0008006" key="3">
    <source>
        <dbReference type="Google" id="ProtNLM"/>
    </source>
</evidence>
<accession>A0ABQ6GWS0</accession>
<dbReference type="InterPro" id="IPR023213">
    <property type="entry name" value="CAT-like_dom_sf"/>
</dbReference>
<protein>
    <recommendedName>
        <fullName evidence="3">Condensation domain-containing protein</fullName>
    </recommendedName>
</protein>
<organism evidence="1 2">
    <name type="scientific">Thalassotalea insulae</name>
    <dbReference type="NCBI Taxonomy" id="2056778"/>
    <lineage>
        <taxon>Bacteria</taxon>
        <taxon>Pseudomonadati</taxon>
        <taxon>Pseudomonadota</taxon>
        <taxon>Gammaproteobacteria</taxon>
        <taxon>Alteromonadales</taxon>
        <taxon>Colwelliaceae</taxon>
        <taxon>Thalassotalea</taxon>
    </lineage>
</organism>